<keyword evidence="2" id="KW-1185">Reference proteome</keyword>
<evidence type="ECO:0000313" key="2">
    <source>
        <dbReference type="Proteomes" id="UP001162480"/>
    </source>
</evidence>
<dbReference type="Proteomes" id="UP001162480">
    <property type="component" value="Chromosome 21"/>
</dbReference>
<evidence type="ECO:0000313" key="1">
    <source>
        <dbReference type="EMBL" id="CAI9738487.1"/>
    </source>
</evidence>
<accession>A0AA36FI50</accession>
<name>A0AA36FI50_OCTVU</name>
<sequence>MAERGMGGDSVGGSWLPCSDDDADGYAIDVDVCDVRGLHIKHLSLPVLEFIFTGLVEQRSTCPISSTCVYVSTLQPTEQKCLPVNNQSTLP</sequence>
<dbReference type="AlphaFoldDB" id="A0AA36FI50"/>
<dbReference type="EMBL" id="OX597834">
    <property type="protein sequence ID" value="CAI9738487.1"/>
    <property type="molecule type" value="Genomic_DNA"/>
</dbReference>
<protein>
    <submittedName>
        <fullName evidence="1">Uncharacterized protein</fullName>
    </submittedName>
</protein>
<gene>
    <name evidence="1" type="ORF">OCTVUL_1B005242</name>
</gene>
<organism evidence="1 2">
    <name type="scientific">Octopus vulgaris</name>
    <name type="common">Common octopus</name>
    <dbReference type="NCBI Taxonomy" id="6645"/>
    <lineage>
        <taxon>Eukaryota</taxon>
        <taxon>Metazoa</taxon>
        <taxon>Spiralia</taxon>
        <taxon>Lophotrochozoa</taxon>
        <taxon>Mollusca</taxon>
        <taxon>Cephalopoda</taxon>
        <taxon>Coleoidea</taxon>
        <taxon>Octopodiformes</taxon>
        <taxon>Octopoda</taxon>
        <taxon>Incirrata</taxon>
        <taxon>Octopodidae</taxon>
        <taxon>Octopus</taxon>
    </lineage>
</organism>
<reference evidence="1" key="1">
    <citation type="submission" date="2023-08" db="EMBL/GenBank/DDBJ databases">
        <authorList>
            <person name="Alioto T."/>
            <person name="Alioto T."/>
            <person name="Gomez Garrido J."/>
        </authorList>
    </citation>
    <scope>NUCLEOTIDE SEQUENCE</scope>
</reference>
<proteinExistence type="predicted"/>